<feature type="region of interest" description="Disordered" evidence="1">
    <location>
        <begin position="25"/>
        <end position="138"/>
    </location>
</feature>
<dbReference type="AlphaFoldDB" id="A0A402CLQ1"/>
<feature type="compositionally biased region" description="Acidic residues" evidence="1">
    <location>
        <begin position="101"/>
        <end position="119"/>
    </location>
</feature>
<dbReference type="InterPro" id="IPR043763">
    <property type="entry name" value="DUF5709"/>
</dbReference>
<gene>
    <name evidence="3" type="ORF">Rhow_008896</name>
</gene>
<feature type="domain" description="DUF5709" evidence="2">
    <location>
        <begin position="120"/>
        <end position="168"/>
    </location>
</feature>
<dbReference type="EMBL" id="BHYM01000097">
    <property type="protein sequence ID" value="GCE44475.1"/>
    <property type="molecule type" value="Genomic_DNA"/>
</dbReference>
<dbReference type="Pfam" id="PF18970">
    <property type="entry name" value="DUF5709"/>
    <property type="match status" value="1"/>
</dbReference>
<reference evidence="3 4" key="1">
    <citation type="submission" date="2018-11" db="EMBL/GenBank/DDBJ databases">
        <title>Microbial catabolism of amino acid.</title>
        <authorList>
            <person name="Hibi M."/>
            <person name="Ogawa J."/>
        </authorList>
    </citation>
    <scope>NUCLEOTIDE SEQUENCE [LARGE SCALE GENOMIC DNA]</scope>
    <source>
        <strain evidence="3 4">C31-06</strain>
    </source>
</reference>
<comment type="caution">
    <text evidence="3">The sequence shown here is derived from an EMBL/GenBank/DDBJ whole genome shotgun (WGS) entry which is preliminary data.</text>
</comment>
<evidence type="ECO:0000313" key="4">
    <source>
        <dbReference type="Proteomes" id="UP000287519"/>
    </source>
</evidence>
<proteinExistence type="predicted"/>
<keyword evidence="4" id="KW-1185">Reference proteome</keyword>
<accession>A0A402CLQ1</accession>
<dbReference type="Proteomes" id="UP000287519">
    <property type="component" value="Unassembled WGS sequence"/>
</dbReference>
<protein>
    <recommendedName>
        <fullName evidence="2">DUF5709 domain-containing protein</fullName>
    </recommendedName>
</protein>
<sequence>MRALVVSGRIGSAIRWRSVRSDGIVGKMTMPDSTPEGSEGEYSLDEEDQLQPEDTLVDRGVDDVLDEGYSPPEKPLGLDAFGTTAAEQREGETLDQRLAEEEPDPAFEEDENAEILDDNEVGRRRSGRLLAEDEGVGEDEEKDLVAFDIGIDGGAASAEEAAVHIVDEESDLDELS</sequence>
<evidence type="ECO:0000256" key="1">
    <source>
        <dbReference type="SAM" id="MobiDB-lite"/>
    </source>
</evidence>
<organism evidence="3 4">
    <name type="scientific">Rhodococcus wratislaviensis</name>
    <name type="common">Tsukamurella wratislaviensis</name>
    <dbReference type="NCBI Taxonomy" id="44752"/>
    <lineage>
        <taxon>Bacteria</taxon>
        <taxon>Bacillati</taxon>
        <taxon>Actinomycetota</taxon>
        <taxon>Actinomycetes</taxon>
        <taxon>Mycobacteriales</taxon>
        <taxon>Nocardiaceae</taxon>
        <taxon>Rhodococcus</taxon>
    </lineage>
</organism>
<feature type="compositionally biased region" description="Acidic residues" evidence="1">
    <location>
        <begin position="38"/>
        <end position="51"/>
    </location>
</feature>
<feature type="compositionally biased region" description="Basic and acidic residues" evidence="1">
    <location>
        <begin position="87"/>
        <end position="100"/>
    </location>
</feature>
<evidence type="ECO:0000259" key="2">
    <source>
        <dbReference type="Pfam" id="PF18970"/>
    </source>
</evidence>
<evidence type="ECO:0000313" key="3">
    <source>
        <dbReference type="EMBL" id="GCE44475.1"/>
    </source>
</evidence>
<name>A0A402CLQ1_RHOWR</name>